<evidence type="ECO:0000256" key="5">
    <source>
        <dbReference type="ARBA" id="ARBA00022537"/>
    </source>
</evidence>
<name>A0A8X6J3N3_TRICU</name>
<evidence type="ECO:0008006" key="12">
    <source>
        <dbReference type="Google" id="ProtNLM"/>
    </source>
</evidence>
<evidence type="ECO:0000313" key="11">
    <source>
        <dbReference type="Proteomes" id="UP000887116"/>
    </source>
</evidence>
<dbReference type="AlphaFoldDB" id="A0A8X6J3N3"/>
<accession>A0A8X6J3N3</accession>
<dbReference type="GO" id="GO:0044218">
    <property type="term" value="C:other organism cell membrane"/>
    <property type="evidence" value="ECO:0007669"/>
    <property type="project" value="UniProtKB-KW"/>
</dbReference>
<reference evidence="10" key="1">
    <citation type="submission" date="2020-07" db="EMBL/GenBank/DDBJ databases">
        <title>Multicomponent nature underlies the extraordinary mechanical properties of spider dragline silk.</title>
        <authorList>
            <person name="Kono N."/>
            <person name="Nakamura H."/>
            <person name="Mori M."/>
            <person name="Yoshida Y."/>
            <person name="Ohtoshi R."/>
            <person name="Malay A.D."/>
            <person name="Moran D.A.P."/>
            <person name="Tomita M."/>
            <person name="Numata K."/>
            <person name="Arakawa K."/>
        </authorList>
    </citation>
    <scope>NUCLEOTIDE SEQUENCE</scope>
</reference>
<dbReference type="Pfam" id="PF00023">
    <property type="entry name" value="Ank"/>
    <property type="match status" value="1"/>
</dbReference>
<dbReference type="Proteomes" id="UP000887116">
    <property type="component" value="Unassembled WGS sequence"/>
</dbReference>
<evidence type="ECO:0000256" key="4">
    <source>
        <dbReference type="ARBA" id="ARBA00022525"/>
    </source>
</evidence>
<keyword evidence="7" id="KW-0528">Neurotoxin</keyword>
<dbReference type="GO" id="GO:0044231">
    <property type="term" value="C:host cell presynaptic membrane"/>
    <property type="evidence" value="ECO:0007669"/>
    <property type="project" value="UniProtKB-KW"/>
</dbReference>
<keyword evidence="11" id="KW-1185">Reference proteome</keyword>
<keyword evidence="6" id="KW-0800">Toxin</keyword>
<dbReference type="GO" id="GO:0006887">
    <property type="term" value="P:exocytosis"/>
    <property type="evidence" value="ECO:0007669"/>
    <property type="project" value="UniProtKB-KW"/>
</dbReference>
<dbReference type="GO" id="GO:0005576">
    <property type="term" value="C:extracellular region"/>
    <property type="evidence" value="ECO:0007669"/>
    <property type="project" value="UniProtKB-SubCell"/>
</dbReference>
<evidence type="ECO:0000256" key="8">
    <source>
        <dbReference type="ARBA" id="ARBA00023028"/>
    </source>
</evidence>
<keyword evidence="9" id="KW-0472">Membrane</keyword>
<keyword evidence="4" id="KW-0964">Secreted</keyword>
<evidence type="ECO:0000313" key="10">
    <source>
        <dbReference type="EMBL" id="GFR08573.1"/>
    </source>
</evidence>
<dbReference type="Gene3D" id="1.25.40.20">
    <property type="entry name" value="Ankyrin repeat-containing domain"/>
    <property type="match status" value="1"/>
</dbReference>
<evidence type="ECO:0000256" key="6">
    <source>
        <dbReference type="ARBA" id="ARBA00022656"/>
    </source>
</evidence>
<evidence type="ECO:0000256" key="3">
    <source>
        <dbReference type="ARBA" id="ARBA00022483"/>
    </source>
</evidence>
<evidence type="ECO:0000256" key="7">
    <source>
        <dbReference type="ARBA" id="ARBA00022699"/>
    </source>
</evidence>
<dbReference type="SUPFAM" id="SSF48403">
    <property type="entry name" value="Ankyrin repeat"/>
    <property type="match status" value="1"/>
</dbReference>
<dbReference type="EMBL" id="BMAO01016439">
    <property type="protein sequence ID" value="GFR08573.1"/>
    <property type="molecule type" value="Genomic_DNA"/>
</dbReference>
<proteinExistence type="predicted"/>
<evidence type="ECO:0000256" key="1">
    <source>
        <dbReference type="ARBA" id="ARBA00004175"/>
    </source>
</evidence>
<sequence length="80" mass="8583">MANFLIKVGADVNAVGVNGLTPLIIAIERKCDNPSNKALVDLLMEAKADVNAAVANGMTPISNTNSHYTANRWTKMEEKP</sequence>
<evidence type="ECO:0000256" key="9">
    <source>
        <dbReference type="ARBA" id="ARBA00023298"/>
    </source>
</evidence>
<dbReference type="GO" id="GO:0090729">
    <property type="term" value="F:toxin activity"/>
    <property type="evidence" value="ECO:0007669"/>
    <property type="project" value="UniProtKB-KW"/>
</dbReference>
<dbReference type="InterPro" id="IPR002110">
    <property type="entry name" value="Ankyrin_rpt"/>
</dbReference>
<protein>
    <recommendedName>
        <fullName evidence="12">Ankyrin repeat protein</fullName>
    </recommendedName>
</protein>
<keyword evidence="9" id="KW-1053">Target membrane</keyword>
<keyword evidence="5" id="KW-1052">Target cell membrane</keyword>
<keyword evidence="3" id="KW-0268">Exocytosis</keyword>
<gene>
    <name evidence="10" type="ORF">TNCT_388941</name>
</gene>
<organism evidence="10 11">
    <name type="scientific">Trichonephila clavata</name>
    <name type="common">Joro spider</name>
    <name type="synonym">Nephila clavata</name>
    <dbReference type="NCBI Taxonomy" id="2740835"/>
    <lineage>
        <taxon>Eukaryota</taxon>
        <taxon>Metazoa</taxon>
        <taxon>Ecdysozoa</taxon>
        <taxon>Arthropoda</taxon>
        <taxon>Chelicerata</taxon>
        <taxon>Arachnida</taxon>
        <taxon>Araneae</taxon>
        <taxon>Araneomorphae</taxon>
        <taxon>Entelegynae</taxon>
        <taxon>Araneoidea</taxon>
        <taxon>Nephilidae</taxon>
        <taxon>Trichonephila</taxon>
    </lineage>
</organism>
<comment type="subcellular location">
    <subcellularLocation>
        <location evidence="2">Secreted</location>
    </subcellularLocation>
    <subcellularLocation>
        <location evidence="1">Target cell membrane</location>
    </subcellularLocation>
</comment>
<dbReference type="InterPro" id="IPR036770">
    <property type="entry name" value="Ankyrin_rpt-contain_sf"/>
</dbReference>
<evidence type="ECO:0000256" key="2">
    <source>
        <dbReference type="ARBA" id="ARBA00004613"/>
    </source>
</evidence>
<comment type="caution">
    <text evidence="10">The sequence shown here is derived from an EMBL/GenBank/DDBJ whole genome shotgun (WGS) entry which is preliminary data.</text>
</comment>
<keyword evidence="8" id="KW-0638">Presynaptic neurotoxin</keyword>